<organism evidence="1">
    <name type="scientific">viral metagenome</name>
    <dbReference type="NCBI Taxonomy" id="1070528"/>
    <lineage>
        <taxon>unclassified sequences</taxon>
        <taxon>metagenomes</taxon>
        <taxon>organismal metagenomes</taxon>
    </lineage>
</organism>
<reference evidence="1" key="1">
    <citation type="journal article" date="2020" name="Nature">
        <title>Giant virus diversity and host interactions through global metagenomics.</title>
        <authorList>
            <person name="Schulz F."/>
            <person name="Roux S."/>
            <person name="Paez-Espino D."/>
            <person name="Jungbluth S."/>
            <person name="Walsh D.A."/>
            <person name="Denef V.J."/>
            <person name="McMahon K.D."/>
            <person name="Konstantinidis K.T."/>
            <person name="Eloe-Fadrosh E.A."/>
            <person name="Kyrpides N.C."/>
            <person name="Woyke T."/>
        </authorList>
    </citation>
    <scope>NUCLEOTIDE SEQUENCE</scope>
    <source>
        <strain evidence="1">GVMAG-M-3300001351-8</strain>
    </source>
</reference>
<protein>
    <submittedName>
        <fullName evidence="1">Uncharacterized protein</fullName>
    </submittedName>
</protein>
<dbReference type="AlphaFoldDB" id="A0A6C0EI02"/>
<name>A0A6C0EI02_9ZZZZ</name>
<dbReference type="EMBL" id="MN738863">
    <property type="protein sequence ID" value="QHT28697.1"/>
    <property type="molecule type" value="Genomic_DNA"/>
</dbReference>
<evidence type="ECO:0000313" key="1">
    <source>
        <dbReference type="EMBL" id="QHT28697.1"/>
    </source>
</evidence>
<proteinExistence type="predicted"/>
<accession>A0A6C0EI02</accession>
<sequence length="321" mass="37147">MSYSKSTSSTSTSTSTIFKNTLMKLYKNGLQIIPSKNSKSKVSVYTLTKPIYWNTSRNCWFTSIDNTDYLLDKGSKWSSPCPPPSPSPKQVEKVQMYFKNTYLKLYKEGLKVVPSKDYAYEFESDMGVEKPIYWNTTSNCWFTSIDNTDYLLDKGSKWSSPSPSPSPKEVEKGKMYFKDTYLKLYKEGLKVVPSKDYAYEFESDMGVEKPIYWNTTSNCWFTSKDNTDYLLEQGSKWFSSASSPSPKEVEKGKMYFKDTYLKLYKEGLKVVPSDDYAYEFESDMGVKKPIYWNTTSNCWFTSKDNTDYLLEQGSKWFSTAS</sequence>